<reference evidence="1" key="1">
    <citation type="submission" date="2016-04" db="EMBL/GenBank/DDBJ databases">
        <authorList>
            <person name="Evans L.H."/>
            <person name="Alamgir A."/>
            <person name="Owens N."/>
            <person name="Weber N.D."/>
            <person name="Virtaneva K."/>
            <person name="Barbian K."/>
            <person name="Babar A."/>
            <person name="Rosenke K."/>
        </authorList>
    </citation>
    <scope>NUCLEOTIDE SEQUENCE</scope>
    <source>
        <strain evidence="1">86-1</strain>
    </source>
</reference>
<dbReference type="AlphaFoldDB" id="A0A212J2G6"/>
<dbReference type="EMBL" id="FLUM01000001">
    <property type="protein sequence ID" value="SBV93639.1"/>
    <property type="molecule type" value="Genomic_DNA"/>
</dbReference>
<name>A0A212J2G6_9BACT</name>
<proteinExistence type="predicted"/>
<gene>
    <name evidence="1" type="ORF">KL86DYS1_10920</name>
</gene>
<protein>
    <submittedName>
        <fullName evidence="1">Uncharacterized protein</fullName>
    </submittedName>
</protein>
<evidence type="ECO:0000313" key="1">
    <source>
        <dbReference type="EMBL" id="SBV93639.1"/>
    </source>
</evidence>
<accession>A0A212J2G6</accession>
<sequence>MFLTPFSSYGCPVLKANGAADARVAKARKTFVLSSHRDSGLVPQAGYPIRKA</sequence>
<organism evidence="1">
    <name type="scientific">uncultured Dysgonomonas sp</name>
    <dbReference type="NCBI Taxonomy" id="206096"/>
    <lineage>
        <taxon>Bacteria</taxon>
        <taxon>Pseudomonadati</taxon>
        <taxon>Bacteroidota</taxon>
        <taxon>Bacteroidia</taxon>
        <taxon>Bacteroidales</taxon>
        <taxon>Dysgonomonadaceae</taxon>
        <taxon>Dysgonomonas</taxon>
        <taxon>environmental samples</taxon>
    </lineage>
</organism>